<proteinExistence type="predicted"/>
<dbReference type="EMBL" id="PGWX01000063">
    <property type="protein sequence ID" value="PPJ79032.1"/>
    <property type="molecule type" value="Genomic_DNA"/>
</dbReference>
<evidence type="ECO:0000256" key="1">
    <source>
        <dbReference type="SAM" id="Phobius"/>
    </source>
</evidence>
<evidence type="ECO:0000313" key="5">
    <source>
        <dbReference type="Proteomes" id="UP001269271"/>
    </source>
</evidence>
<dbReference type="EMBL" id="JAVSOO010000016">
    <property type="protein sequence ID" value="MDT4286830.1"/>
    <property type="molecule type" value="Genomic_DNA"/>
</dbReference>
<dbReference type="KEGG" id="shh:ShL2_00943"/>
<keyword evidence="1" id="KW-0472">Membrane</keyword>
<dbReference type="Pfam" id="PF11667">
    <property type="entry name" value="DUF3267"/>
    <property type="match status" value="1"/>
</dbReference>
<feature type="transmembrane region" description="Helical" evidence="1">
    <location>
        <begin position="104"/>
        <end position="125"/>
    </location>
</feature>
<sequence>MQKIDFSPNRINLPKFMATQLVVILFMIVFTYKWAFMFTTIHEQTFLANLLYGILGFIVILGLHELIHRISFFIFSRGEQPHFKYKKGFLLVHISKKYFNKWQFCTIMLAPMFILTGLLMFIFSIYAYSSIIIMLSIHIGYCLIDLYLVGITFTNKFEYVHPSDEGLIMYHQRPIQANNEFE</sequence>
<name>A0A2A1K930_STAHA</name>
<dbReference type="OMA" id="QTTHIIE"/>
<gene>
    <name evidence="3" type="ORF">CV019_00670</name>
    <name evidence="2" type="ORF">RO950_07320</name>
</gene>
<dbReference type="GeneID" id="93780440"/>
<dbReference type="STRING" id="1283.ShL2_00943"/>
<dbReference type="RefSeq" id="WP_011275362.1">
    <property type="nucleotide sequence ID" value="NZ_BKAY01000013.1"/>
</dbReference>
<feature type="transmembrane region" description="Helical" evidence="1">
    <location>
        <begin position="47"/>
        <end position="67"/>
    </location>
</feature>
<keyword evidence="5" id="KW-1185">Reference proteome</keyword>
<evidence type="ECO:0000313" key="3">
    <source>
        <dbReference type="EMBL" id="PPJ79032.1"/>
    </source>
</evidence>
<reference evidence="3 4" key="1">
    <citation type="submission" date="2017-11" db="EMBL/GenBank/DDBJ databases">
        <authorList>
            <person name="Founou R.C."/>
            <person name="Founou L."/>
            <person name="Allam M."/>
            <person name="Ismail A."/>
            <person name="Essack S.Y."/>
        </authorList>
    </citation>
    <scope>NUCLEOTIDE SEQUENCE [LARGE SCALE GENOMIC DNA]</scope>
    <source>
        <strain evidence="3 4">G811N2B1</strain>
    </source>
</reference>
<evidence type="ECO:0000313" key="4">
    <source>
        <dbReference type="Proteomes" id="UP000238153"/>
    </source>
</evidence>
<dbReference type="AlphaFoldDB" id="A0A2A1K930"/>
<reference evidence="2 5" key="2">
    <citation type="submission" date="2023-08" db="EMBL/GenBank/DDBJ databases">
        <title>Genomic surveillance of Staphylococcus haemolyticus neonatal outbreak in southern France.</title>
        <authorList>
            <person name="Magnan C."/>
            <person name="Morsli M."/>
            <person name="Thiery B."/>
            <person name="Salipante F."/>
            <person name="Attar J."/>
            <person name="Massimo D.M."/>
            <person name="Ory J."/>
            <person name="Pantel A."/>
            <person name="Lavigne J.-P."/>
        </authorList>
    </citation>
    <scope>NUCLEOTIDE SEQUENCE [LARGE SCALE GENOMIC DNA]</scope>
    <source>
        <strain evidence="2 5">NSH026</strain>
    </source>
</reference>
<organism evidence="3 4">
    <name type="scientific">Staphylococcus haemolyticus</name>
    <dbReference type="NCBI Taxonomy" id="1283"/>
    <lineage>
        <taxon>Bacteria</taxon>
        <taxon>Bacillati</taxon>
        <taxon>Bacillota</taxon>
        <taxon>Bacilli</taxon>
        <taxon>Bacillales</taxon>
        <taxon>Staphylococcaceae</taxon>
        <taxon>Staphylococcus</taxon>
    </lineage>
</organism>
<protein>
    <submittedName>
        <fullName evidence="2">DUF3267 domain-containing protein</fullName>
    </submittedName>
    <submittedName>
        <fullName evidence="3">Permease</fullName>
    </submittedName>
</protein>
<keyword evidence="1" id="KW-1133">Transmembrane helix</keyword>
<comment type="caution">
    <text evidence="3">The sequence shown here is derived from an EMBL/GenBank/DDBJ whole genome shotgun (WGS) entry which is preliminary data.</text>
</comment>
<feature type="transmembrane region" description="Helical" evidence="1">
    <location>
        <begin position="21"/>
        <end position="41"/>
    </location>
</feature>
<feature type="transmembrane region" description="Helical" evidence="1">
    <location>
        <begin position="131"/>
        <end position="153"/>
    </location>
</feature>
<accession>A0A2A1K930</accession>
<dbReference type="InterPro" id="IPR021683">
    <property type="entry name" value="DUF3267"/>
</dbReference>
<keyword evidence="1" id="KW-0812">Transmembrane</keyword>
<dbReference type="Proteomes" id="UP000238153">
    <property type="component" value="Unassembled WGS sequence"/>
</dbReference>
<dbReference type="Proteomes" id="UP001269271">
    <property type="component" value="Unassembled WGS sequence"/>
</dbReference>
<evidence type="ECO:0000313" key="2">
    <source>
        <dbReference type="EMBL" id="MDT4286830.1"/>
    </source>
</evidence>